<reference evidence="2" key="1">
    <citation type="submission" date="2021-05" db="EMBL/GenBank/DDBJ databases">
        <title>The genome of the haptophyte Pavlova lutheri (Diacronema luteri, Pavlovales) - a model for lipid biosynthesis in eukaryotic algae.</title>
        <authorList>
            <person name="Hulatt C.J."/>
            <person name="Posewitz M.C."/>
        </authorList>
    </citation>
    <scope>NUCLEOTIDE SEQUENCE</scope>
    <source>
        <strain evidence="2">NIVA-4/92</strain>
    </source>
</reference>
<dbReference type="EMBL" id="JAGTXO010000001">
    <property type="protein sequence ID" value="KAG8470363.1"/>
    <property type="molecule type" value="Genomic_DNA"/>
</dbReference>
<feature type="region of interest" description="Disordered" evidence="1">
    <location>
        <begin position="1595"/>
        <end position="1627"/>
    </location>
</feature>
<evidence type="ECO:0000313" key="3">
    <source>
        <dbReference type="Proteomes" id="UP000751190"/>
    </source>
</evidence>
<feature type="compositionally biased region" description="Low complexity" evidence="1">
    <location>
        <begin position="505"/>
        <end position="531"/>
    </location>
</feature>
<dbReference type="SUPFAM" id="SSF48371">
    <property type="entry name" value="ARM repeat"/>
    <property type="match status" value="2"/>
</dbReference>
<feature type="region of interest" description="Disordered" evidence="1">
    <location>
        <begin position="839"/>
        <end position="876"/>
    </location>
</feature>
<feature type="region of interest" description="Disordered" evidence="1">
    <location>
        <begin position="568"/>
        <end position="600"/>
    </location>
</feature>
<dbReference type="InterPro" id="IPR018247">
    <property type="entry name" value="EF_Hand_1_Ca_BS"/>
</dbReference>
<feature type="compositionally biased region" description="Low complexity" evidence="1">
    <location>
        <begin position="744"/>
        <end position="785"/>
    </location>
</feature>
<feature type="compositionally biased region" description="Basic and acidic residues" evidence="1">
    <location>
        <begin position="856"/>
        <end position="873"/>
    </location>
</feature>
<keyword evidence="3" id="KW-1185">Reference proteome</keyword>
<feature type="region of interest" description="Disordered" evidence="1">
    <location>
        <begin position="1647"/>
        <end position="1687"/>
    </location>
</feature>
<feature type="region of interest" description="Disordered" evidence="1">
    <location>
        <begin position="1517"/>
        <end position="1541"/>
    </location>
</feature>
<evidence type="ECO:0000313" key="2">
    <source>
        <dbReference type="EMBL" id="KAG8470363.1"/>
    </source>
</evidence>
<feature type="compositionally biased region" description="Polar residues" evidence="1">
    <location>
        <begin position="724"/>
        <end position="736"/>
    </location>
</feature>
<dbReference type="InterPro" id="IPR016024">
    <property type="entry name" value="ARM-type_fold"/>
</dbReference>
<sequence length="2528" mass="265440">MLAAATAMGMTPLHRVAIRFASLEVRAKAAAARRDADPLRAGLGAAPAARAGVWGSVAKRSADMTMSRHVAREKERRMAEGAFEMQIAVAGRDGVTMLAFSGDERRADIFAISRDKLVAMIGWNTARNPHFSEYRLPDHFGGGRITNSDELRRQLAEYDELGQDRLVDLRNAHVARIRAGLLLQGERAELAAHGAWELACRVDNHEALADVLPLLLAGLASPHSRTLRKRCAATLAMFAETEMALHDSSAGAGALPIEELVRVLHAHFEDFIERERGERSAAAVQATAEAEAAAAGARSAALLAVDATMAAQSAGAPPGADVGPAPLAEAMSAQASLQRILEPTAEEKEDLVEDPVVPDELDEMLMLLALLLRSPLALAEHARLDGDAHVLELLELSVQDVRRCAAAVLAASFRHSPVACAGFVSDGGCAPLLALAEDVGATMAVRASAASALGWALRFCRHASGHALLAERVEPALLHRIAALLLTLDVGAAVQAIARAPPERTPAGARCPSAAARAPATRVGAAPRVRMGGAGGAGGTAVPRRPPSTLPSATATGARLTAAVGLGGQARGGARARASVQARRAREAPARKASMARRSPAAEPIGAAAVAIGSAQEGLPSFVDTSLLEALLCAAWAVASMHRARGAPLAVPEADRLLEWLIGCVLAGTHFPPKSRAPLAGALPAGAAADAAALAGAALAATPAVDTPASPARGAGLGVAGSAQLDQSTGRATSGRSGAIVETPAESAAHGAAPASAPEFDAQAGDGAAGAAGPADADADAAMADADADAEHNVRWTYRSSQIAAGLLANVLPDETHLPLCTTSLAVLEAAMGRSDQGADAEAAVEADAPRALGNEPERVDGGADDGRARDDGGVEQDSASVLRLDEHWSRLADGCAAQLAQWAMQPHQHGQLGEAGAADRLARLLELLEVETARALGGSARAPPASASEAMLYLNVASALASFVALPALIAPPPAEKRTVAIAEHSADGASANAPAADAPAAAAAVSAKPMLSEEEAAAVAAATTAAAEAARAADAAAHAARPPRAHVWRGELNEVVVRSLARLLRPDDGACAYGACALWAFVRSERAAELVTRCGAVPRLLAVVRRHAPGSGGHSPASSWAALCVNWSAWAACACAYFVPSALALCDAPKDLALLQQLAAAHEPPCALAATAHACVDARVRAAATLALAALCGHRATALDAVDADVHLLLASVASDQLRQPRERRAAARALGALRADGRFKDALGDVEERALIMLVGSTDRPDLRRIGARALARISRGQRRRLILRLGGTAALLQAVRDSAAAHAHDEQRDARGEAPLDAATLELQAACAGVSRAEGELADVLPTPLCSEKLLAAQALLEEAVARRDAARAAVDVRALLPEALGALVNLSAEAETQRWLATHGMWTLTRLLDEPPAGCAPAARLCAQTLSHVASNRANRRRMYCAELQLKAKRWKEDARAIVSAASAGAGWLSASGSDDERDDNLVGTVSTHARPPVVSDFERWLDAIDERERAARAPFAPRAPRTRAAPHGVSGSSDGAHRTLQSVLCTSFERMWLQWHAAAIGDDATSALVADALSVELGRMAAAEAPACDANADGAQREGGSARGAADGARRDRIERPATAAPRIGALASAGSRVGASALHPPLVGSRASPPALARARARPSTAEGGARGLPRPSSALSRSASFVPGAPGLLTPVRFASAHRPPSAHASRASSRTRASLRLSDASRFSSASCLSHASSSFDALGGVGARTAERWFPEIVSIAIEPGGGAASAARARPLSSAHADALALDGRPARAAGAGKGGGEPAAPPKAGVDAPSRLSPRGREAPAGAVVMALDASAHLKPVWRFARSEGALPPREARSDEAAAARLLAAAAHRPSPFAVVARDESDDPRFQMASWSAHPGARYWRLHGSASDADPPPPGASTDSPFGQYALPDGALVRCYHTGVRRHAYEPADEPTADATGSFARLADVGERGLPQPPRPPALSERAKPPLRAHVHIAAPLPEEHTLPGARPDAWYGTLWTEPIMLIAVPFRPPAAEEHGYELVGEDNVPWSLDTSIFAPRKRTSDARAYYTTAYVLKRGFALDWSRCESARFQRLISLEDDGGALGLVDELAEVRTALEAKCALLYSVFTYYCLRGSAYDNFVLSMNEYTRFCDECRIPEPESRFCRQADLDTIFIAACPKDDDKAAQLGVDRALLRYQWLQVVVRIAIAKYVRTNRTHDVSTALEMLLSRDIVPNMSAFAGHDPSVFRQEQLYRQSTEAAILKYEKSLREIYRVYSASDDDGLIAHGGKMSLAEWSALMRDARMIDSHFTKRESNLCYFWSLCFVADEVGRRQKMLTMTFVDFLEALGRIAVFKPLPDDLAYRALEAAYETKEKPPSDQPRLVISNCAQFFDVLWAVGGEHALHKFNRAHERDWELDETSEGRPLAASIELVCQLLIGRIDRDGDGQVTRKDWKLRPADTALTQDVRKVNLDAKALRLDARGEHSNVELVRGAAQMATRVANKAAEFARPASNANLAH</sequence>
<protein>
    <submittedName>
        <fullName evidence="2">Uncharacterized protein</fullName>
    </submittedName>
</protein>
<dbReference type="Gene3D" id="1.25.10.10">
    <property type="entry name" value="Leucine-rich Repeat Variant"/>
    <property type="match status" value="1"/>
</dbReference>
<feature type="compositionally biased region" description="Low complexity" evidence="1">
    <location>
        <begin position="1652"/>
        <end position="1669"/>
    </location>
</feature>
<feature type="region of interest" description="Disordered" evidence="1">
    <location>
        <begin position="1798"/>
        <end position="1829"/>
    </location>
</feature>
<name>A0A8J6CJV0_DIALT</name>
<feature type="region of interest" description="Disordered" evidence="1">
    <location>
        <begin position="501"/>
        <end position="553"/>
    </location>
</feature>
<accession>A0A8J6CJV0</accession>
<evidence type="ECO:0000256" key="1">
    <source>
        <dbReference type="SAM" id="MobiDB-lite"/>
    </source>
</evidence>
<proteinExistence type="predicted"/>
<dbReference type="PROSITE" id="PS00018">
    <property type="entry name" value="EF_HAND_1"/>
    <property type="match status" value="1"/>
</dbReference>
<comment type="caution">
    <text evidence="2">The sequence shown here is derived from an EMBL/GenBank/DDBJ whole genome shotgun (WGS) entry which is preliminary data.</text>
</comment>
<feature type="compositionally biased region" description="Low complexity" evidence="1">
    <location>
        <begin position="1676"/>
        <end position="1687"/>
    </location>
</feature>
<dbReference type="InterPro" id="IPR011989">
    <property type="entry name" value="ARM-like"/>
</dbReference>
<feature type="compositionally biased region" description="Low complexity" evidence="1">
    <location>
        <begin position="1518"/>
        <end position="1532"/>
    </location>
</feature>
<organism evidence="2 3">
    <name type="scientific">Diacronema lutheri</name>
    <name type="common">Unicellular marine alga</name>
    <name type="synonym">Monochrysis lutheri</name>
    <dbReference type="NCBI Taxonomy" id="2081491"/>
    <lineage>
        <taxon>Eukaryota</taxon>
        <taxon>Haptista</taxon>
        <taxon>Haptophyta</taxon>
        <taxon>Pavlovophyceae</taxon>
        <taxon>Pavlovales</taxon>
        <taxon>Pavlovaceae</taxon>
        <taxon>Diacronema</taxon>
    </lineage>
</organism>
<gene>
    <name evidence="2" type="ORF">KFE25_008784</name>
</gene>
<dbReference type="Proteomes" id="UP000751190">
    <property type="component" value="Unassembled WGS sequence"/>
</dbReference>
<feature type="region of interest" description="Disordered" evidence="1">
    <location>
        <begin position="716"/>
        <end position="786"/>
    </location>
</feature>
<feature type="region of interest" description="Disordered" evidence="1">
    <location>
        <begin position="1915"/>
        <end position="1934"/>
    </location>
</feature>
<feature type="compositionally biased region" description="Low complexity" evidence="1">
    <location>
        <begin position="572"/>
        <end position="582"/>
    </location>
</feature>
<dbReference type="OrthoDB" id="120976at2759"/>